<evidence type="ECO:0000313" key="2">
    <source>
        <dbReference type="EMBL" id="XBS37428.1"/>
    </source>
</evidence>
<accession>A0AAU7P873</accession>
<dbReference type="RefSeq" id="WP_349656127.1">
    <property type="nucleotide sequence ID" value="NZ_CP144460.1"/>
</dbReference>
<reference evidence="2" key="1">
    <citation type="submission" date="2024-02" db="EMBL/GenBank/DDBJ databases">
        <title>Complete genome sequence of Xanthomonas sp. 10-10.</title>
        <authorList>
            <person name="Biessy A."/>
            <person name="Ciotola M."/>
            <person name="Cadieux M."/>
            <person name="Soufiane B."/>
            <person name="Laforest M."/>
            <person name="Filion M."/>
        </authorList>
    </citation>
    <scope>NUCLEOTIDE SEQUENCE</scope>
    <source>
        <strain evidence="2">10-10</strain>
    </source>
</reference>
<dbReference type="SUPFAM" id="SSF53850">
    <property type="entry name" value="Periplasmic binding protein-like II"/>
    <property type="match status" value="1"/>
</dbReference>
<dbReference type="AlphaFoldDB" id="A0AAU7P873"/>
<sequence>MPSSFGRQVMLPILLRIGAAHPDLHYTLPFNDHLIDPAQEGTDLTIRFGGLERSGGLVARKLGRQRRRASLGLSVAEGSGSGGATS</sequence>
<gene>
    <name evidence="2" type="ORF">VZ068_18655</name>
</gene>
<proteinExistence type="predicted"/>
<dbReference type="InterPro" id="IPR005119">
    <property type="entry name" value="LysR_subst-bd"/>
</dbReference>
<feature type="domain" description="LysR substrate-binding" evidence="1">
    <location>
        <begin position="1"/>
        <end position="67"/>
    </location>
</feature>
<evidence type="ECO:0000259" key="1">
    <source>
        <dbReference type="Pfam" id="PF03466"/>
    </source>
</evidence>
<dbReference type="Pfam" id="PF03466">
    <property type="entry name" value="LysR_substrate"/>
    <property type="match status" value="1"/>
</dbReference>
<name>A0AAU7P873_9XANT</name>
<dbReference type="EMBL" id="CP144460">
    <property type="protein sequence ID" value="XBS37428.1"/>
    <property type="molecule type" value="Genomic_DNA"/>
</dbReference>
<dbReference type="Gene3D" id="3.40.190.10">
    <property type="entry name" value="Periplasmic binding protein-like II"/>
    <property type="match status" value="1"/>
</dbReference>
<organism evidence="2">
    <name type="scientific">Xanthomonas sp. 10-10</name>
    <dbReference type="NCBI Taxonomy" id="3115848"/>
    <lineage>
        <taxon>Bacteria</taxon>
        <taxon>Pseudomonadati</taxon>
        <taxon>Pseudomonadota</taxon>
        <taxon>Gammaproteobacteria</taxon>
        <taxon>Lysobacterales</taxon>
        <taxon>Lysobacteraceae</taxon>
        <taxon>Xanthomonas</taxon>
    </lineage>
</organism>
<protein>
    <submittedName>
        <fullName evidence="2">LysR substrate-binding domain-containing protein</fullName>
    </submittedName>
</protein>